<evidence type="ECO:0000256" key="1">
    <source>
        <dbReference type="SAM" id="MobiDB-lite"/>
    </source>
</evidence>
<feature type="compositionally biased region" description="Low complexity" evidence="1">
    <location>
        <begin position="87"/>
        <end position="115"/>
    </location>
</feature>
<evidence type="ECO:0000313" key="3">
    <source>
        <dbReference type="Proteomes" id="UP000014500"/>
    </source>
</evidence>
<dbReference type="AlphaFoldDB" id="T1ISI8"/>
<dbReference type="EMBL" id="JH431432">
    <property type="status" value="NOT_ANNOTATED_CDS"/>
    <property type="molecule type" value="Genomic_DNA"/>
</dbReference>
<dbReference type="EnsemblMetazoa" id="SMAR004064-RA">
    <property type="protein sequence ID" value="SMAR004064-PA"/>
    <property type="gene ID" value="SMAR004064"/>
</dbReference>
<reference evidence="2" key="2">
    <citation type="submission" date="2015-02" db="UniProtKB">
        <authorList>
            <consortium name="EnsemblMetazoa"/>
        </authorList>
    </citation>
    <scope>IDENTIFICATION</scope>
</reference>
<name>T1ISI8_STRMM</name>
<dbReference type="HOGENOM" id="CLU_1596578_0_0_1"/>
<protein>
    <submittedName>
        <fullName evidence="2">Uncharacterized protein</fullName>
    </submittedName>
</protein>
<feature type="region of interest" description="Disordered" evidence="1">
    <location>
        <begin position="1"/>
        <end position="39"/>
    </location>
</feature>
<accession>T1ISI8</accession>
<proteinExistence type="predicted"/>
<organism evidence="2 3">
    <name type="scientific">Strigamia maritima</name>
    <name type="common">European centipede</name>
    <name type="synonym">Geophilus maritimus</name>
    <dbReference type="NCBI Taxonomy" id="126957"/>
    <lineage>
        <taxon>Eukaryota</taxon>
        <taxon>Metazoa</taxon>
        <taxon>Ecdysozoa</taxon>
        <taxon>Arthropoda</taxon>
        <taxon>Myriapoda</taxon>
        <taxon>Chilopoda</taxon>
        <taxon>Pleurostigmophora</taxon>
        <taxon>Geophilomorpha</taxon>
        <taxon>Linotaeniidae</taxon>
        <taxon>Strigamia</taxon>
    </lineage>
</organism>
<feature type="region of interest" description="Disordered" evidence="1">
    <location>
        <begin position="85"/>
        <end position="167"/>
    </location>
</feature>
<reference evidence="3" key="1">
    <citation type="submission" date="2011-05" db="EMBL/GenBank/DDBJ databases">
        <authorList>
            <person name="Richards S.R."/>
            <person name="Qu J."/>
            <person name="Jiang H."/>
            <person name="Jhangiani S.N."/>
            <person name="Agravi P."/>
            <person name="Goodspeed R."/>
            <person name="Gross S."/>
            <person name="Mandapat C."/>
            <person name="Jackson L."/>
            <person name="Mathew T."/>
            <person name="Pu L."/>
            <person name="Thornton R."/>
            <person name="Saada N."/>
            <person name="Wilczek-Boney K.B."/>
            <person name="Lee S."/>
            <person name="Kovar C."/>
            <person name="Wu Y."/>
            <person name="Scherer S.E."/>
            <person name="Worley K.C."/>
            <person name="Muzny D.M."/>
            <person name="Gibbs R."/>
        </authorList>
    </citation>
    <scope>NUCLEOTIDE SEQUENCE</scope>
    <source>
        <strain evidence="3">Brora</strain>
    </source>
</reference>
<feature type="compositionally biased region" description="Basic and acidic residues" evidence="1">
    <location>
        <begin position="118"/>
        <end position="138"/>
    </location>
</feature>
<sequence length="167" mass="18791">MKKGKKSMVIVKETSRSEDESGHDSDKDDRAGRDRVDESQSESFRIAGIFLKRFKIVNTSFCSRTVLPSSLCQNFKNNGCNNRREFGGNNYNSGNQGNDRNSYFNNRGDQNNSNNGKKPYDRKQFTRGREQEKGDKSGINEFSCPSPTASPIPTPVVTGQSLDFSWI</sequence>
<feature type="compositionally biased region" description="Polar residues" evidence="1">
    <location>
        <begin position="155"/>
        <end position="167"/>
    </location>
</feature>
<feature type="compositionally biased region" description="Basic and acidic residues" evidence="1">
    <location>
        <begin position="13"/>
        <end position="38"/>
    </location>
</feature>
<dbReference type="Proteomes" id="UP000014500">
    <property type="component" value="Unassembled WGS sequence"/>
</dbReference>
<keyword evidence="3" id="KW-1185">Reference proteome</keyword>
<evidence type="ECO:0000313" key="2">
    <source>
        <dbReference type="EnsemblMetazoa" id="SMAR004064-PA"/>
    </source>
</evidence>